<evidence type="ECO:0000256" key="4">
    <source>
        <dbReference type="ARBA" id="ARBA00022989"/>
    </source>
</evidence>
<keyword evidence="2" id="KW-1003">Cell membrane</keyword>
<dbReference type="InterPro" id="IPR005495">
    <property type="entry name" value="LptG/LptF_permease"/>
</dbReference>
<dbReference type="GO" id="GO:0043190">
    <property type="term" value="C:ATP-binding cassette (ABC) transporter complex"/>
    <property type="evidence" value="ECO:0007669"/>
    <property type="project" value="InterPro"/>
</dbReference>
<comment type="caution">
    <text evidence="7">The sequence shown here is derived from an EMBL/GenBank/DDBJ whole genome shotgun (WGS) entry which is preliminary data.</text>
</comment>
<keyword evidence="5 6" id="KW-0472">Membrane</keyword>
<dbReference type="EMBL" id="RBIG01000002">
    <property type="protein sequence ID" value="RKQ70694.1"/>
    <property type="molecule type" value="Genomic_DNA"/>
</dbReference>
<dbReference type="GO" id="GO:0015920">
    <property type="term" value="P:lipopolysaccharide transport"/>
    <property type="evidence" value="ECO:0007669"/>
    <property type="project" value="TreeGrafter"/>
</dbReference>
<dbReference type="PANTHER" id="PTHR33529">
    <property type="entry name" value="SLR0882 PROTEIN-RELATED"/>
    <property type="match status" value="1"/>
</dbReference>
<evidence type="ECO:0000256" key="2">
    <source>
        <dbReference type="ARBA" id="ARBA00022475"/>
    </source>
</evidence>
<proteinExistence type="predicted"/>
<feature type="transmembrane region" description="Helical" evidence="6">
    <location>
        <begin position="99"/>
        <end position="123"/>
    </location>
</feature>
<sequence length="372" mass="41734">MVRRIDRYIVRQLVVAIFFVLICLTAAIWLTQSLRLIDLIVNRGLPITTFLYLTVLLLPQFLALVLPVACFAAILFTYNRMMSDSEMVVMFGSGVGPLSLARPALACALGVTVIGYAIMLYFMPAAYRDFKDLQFQIRNNYSNVLLREGVFTSVGDRLTVFIRQQNSDGQLFGILIHDGRDPANPETLIAEQGALVITDEGPRVVMVNGNRQTRDTQGRQTTLYFDRYTVEIGTMQQEFAGRWREPRERFLMELLAESDNPDDVRFRNRLITEVHNRLASPLLTIGFAMIGLAALFSGEFSRRGRTARLLAAVVIMLACQALYFAAMSLAQRNVAAVGLLYLPSLLPLLLGLYVLVRRRRRPPAYADPATAG</sequence>
<dbReference type="PANTHER" id="PTHR33529:SF6">
    <property type="entry name" value="YJGP_YJGQ FAMILY PERMEASE"/>
    <property type="match status" value="1"/>
</dbReference>
<keyword evidence="4 6" id="KW-1133">Transmembrane helix</keyword>
<evidence type="ECO:0000313" key="7">
    <source>
        <dbReference type="EMBL" id="RKQ70694.1"/>
    </source>
</evidence>
<evidence type="ECO:0000256" key="6">
    <source>
        <dbReference type="SAM" id="Phobius"/>
    </source>
</evidence>
<evidence type="ECO:0000256" key="3">
    <source>
        <dbReference type="ARBA" id="ARBA00022692"/>
    </source>
</evidence>
<feature type="transmembrane region" description="Helical" evidence="6">
    <location>
        <begin position="50"/>
        <end position="78"/>
    </location>
</feature>
<evidence type="ECO:0000256" key="5">
    <source>
        <dbReference type="ARBA" id="ARBA00023136"/>
    </source>
</evidence>
<dbReference type="RefSeq" id="WP_183077970.1">
    <property type="nucleotide sequence ID" value="NZ_RBIG01000002.1"/>
</dbReference>
<feature type="transmembrane region" description="Helical" evidence="6">
    <location>
        <begin position="309"/>
        <end position="330"/>
    </location>
</feature>
<accession>A0A420WI35</accession>
<feature type="transmembrane region" description="Helical" evidence="6">
    <location>
        <begin position="336"/>
        <end position="356"/>
    </location>
</feature>
<dbReference type="AlphaFoldDB" id="A0A420WI35"/>
<feature type="transmembrane region" description="Helical" evidence="6">
    <location>
        <begin position="12"/>
        <end position="30"/>
    </location>
</feature>
<comment type="subcellular location">
    <subcellularLocation>
        <location evidence="1">Cell membrane</location>
        <topology evidence="1">Multi-pass membrane protein</topology>
    </subcellularLocation>
</comment>
<gene>
    <name evidence="7" type="ORF">BCL74_2644</name>
</gene>
<feature type="transmembrane region" description="Helical" evidence="6">
    <location>
        <begin position="278"/>
        <end position="297"/>
    </location>
</feature>
<dbReference type="Pfam" id="PF03739">
    <property type="entry name" value="LptF_LptG"/>
    <property type="match status" value="1"/>
</dbReference>
<dbReference type="InterPro" id="IPR030922">
    <property type="entry name" value="LptF"/>
</dbReference>
<dbReference type="NCBIfam" id="TIGR04407">
    <property type="entry name" value="LptF_YjgP"/>
    <property type="match status" value="1"/>
</dbReference>
<evidence type="ECO:0000313" key="8">
    <source>
        <dbReference type="Proteomes" id="UP000277424"/>
    </source>
</evidence>
<keyword evidence="3 6" id="KW-0812">Transmembrane</keyword>
<name>A0A420WI35_9PROT</name>
<organism evidence="7 8">
    <name type="scientific">Oceanibaculum indicum</name>
    <dbReference type="NCBI Taxonomy" id="526216"/>
    <lineage>
        <taxon>Bacteria</taxon>
        <taxon>Pseudomonadati</taxon>
        <taxon>Pseudomonadota</taxon>
        <taxon>Alphaproteobacteria</taxon>
        <taxon>Rhodospirillales</taxon>
        <taxon>Oceanibaculaceae</taxon>
        <taxon>Oceanibaculum</taxon>
    </lineage>
</organism>
<dbReference type="Proteomes" id="UP000277424">
    <property type="component" value="Unassembled WGS sequence"/>
</dbReference>
<reference evidence="7 8" key="1">
    <citation type="submission" date="2018-10" db="EMBL/GenBank/DDBJ databases">
        <title>Comparative analysis of microorganisms from saline springs in Andes Mountain Range, Colombia.</title>
        <authorList>
            <person name="Rubin E."/>
        </authorList>
    </citation>
    <scope>NUCLEOTIDE SEQUENCE [LARGE SCALE GENOMIC DNA]</scope>
    <source>
        <strain evidence="7 8">USBA 36</strain>
    </source>
</reference>
<evidence type="ECO:0000256" key="1">
    <source>
        <dbReference type="ARBA" id="ARBA00004651"/>
    </source>
</evidence>
<dbReference type="GO" id="GO:0055085">
    <property type="term" value="P:transmembrane transport"/>
    <property type="evidence" value="ECO:0007669"/>
    <property type="project" value="InterPro"/>
</dbReference>
<protein>
    <submittedName>
        <fullName evidence="7">Lipopolysaccharide export system permease protein</fullName>
    </submittedName>
</protein>